<feature type="compositionally biased region" description="Basic and acidic residues" evidence="1">
    <location>
        <begin position="540"/>
        <end position="549"/>
    </location>
</feature>
<proteinExistence type="predicted"/>
<reference evidence="4" key="1">
    <citation type="journal article" date="2019" name="Int. J. Syst. Evol. Microbiol.">
        <title>The Global Catalogue of Microorganisms (GCM) 10K type strain sequencing project: providing services to taxonomists for standard genome sequencing and annotation.</title>
        <authorList>
            <consortium name="The Broad Institute Genomics Platform"/>
            <consortium name="The Broad Institute Genome Sequencing Center for Infectious Disease"/>
            <person name="Wu L."/>
            <person name="Ma J."/>
        </authorList>
    </citation>
    <scope>NUCLEOTIDE SEQUENCE [LARGE SCALE GENOMIC DNA]</scope>
    <source>
        <strain evidence="4">PCU 347</strain>
    </source>
</reference>
<feature type="compositionally biased region" description="Gly residues" evidence="1">
    <location>
        <begin position="364"/>
        <end position="379"/>
    </location>
</feature>
<feature type="compositionally biased region" description="Low complexity" evidence="1">
    <location>
        <begin position="345"/>
        <end position="355"/>
    </location>
</feature>
<name>A0ABV8TAH5_9ACTN</name>
<accession>A0ABV8TAH5</accession>
<dbReference type="RefSeq" id="WP_381737413.1">
    <property type="nucleotide sequence ID" value="NZ_JBHSDP010000008.1"/>
</dbReference>
<feature type="compositionally biased region" description="Low complexity" evidence="1">
    <location>
        <begin position="252"/>
        <end position="266"/>
    </location>
</feature>
<keyword evidence="4" id="KW-1185">Reference proteome</keyword>
<feature type="region of interest" description="Disordered" evidence="1">
    <location>
        <begin position="412"/>
        <end position="447"/>
    </location>
</feature>
<evidence type="ECO:0000256" key="2">
    <source>
        <dbReference type="SAM" id="Phobius"/>
    </source>
</evidence>
<protein>
    <submittedName>
        <fullName evidence="3">Uncharacterized protein</fullName>
    </submittedName>
</protein>
<keyword evidence="2" id="KW-0812">Transmembrane</keyword>
<feature type="compositionally biased region" description="Low complexity" evidence="1">
    <location>
        <begin position="137"/>
        <end position="172"/>
    </location>
</feature>
<evidence type="ECO:0000313" key="3">
    <source>
        <dbReference type="EMBL" id="MFC4327564.1"/>
    </source>
</evidence>
<dbReference type="Proteomes" id="UP001595824">
    <property type="component" value="Unassembled WGS sequence"/>
</dbReference>
<sequence>MTQSGQGEEPSARPAREGIVLPSDGGQPLLPGATGGPGGRPPARADGPGPAARPPAGGQSWGQPWGPEGEQRPQSGQDWQAPPTQTWGAAPSYPQAPSGQWDAHGGSAGHPGAGPLPPEGAPAPGHGLHGGAPQPPYQQHQGYPQDHGPQGQVPQQHQGFQQHQQHQQHQAPPQHPHQHQHQAASLPPAAGPGPYGTSAGVPLPPAADEGATQFLPPVAAGSADEGATQFLPPVPAAPVDEGATQYIPPVPSGGMPAAVPGAGPDAEATQFIAPVPGGPGGASAPPFGASPGAGGGRQTPAEFDNLFRDGSGGTAPGTQQLPHLQPRDGRSGPGLRPGGAPVNLGQPPAQTFQPGPGAPAGPPYAGGQGGPDGPDGQDGAGRRPRSRMPLIAAVGVGIVVLGVGAGALLSGGGGSDDKTDKAANVSSAAPATGGGSSAPAAPDPAREQAVALDKLLADSGGSRASVIKAVDDVKKCDDLGEAATDLRSAAKQRAALVSRLGALPVDKLPQHAELTGALTSAWKASQSADQHYAAWADQTRGKKGCDKGHARNTSHAQAANHQSGVASIQKAKAAKLWNAIARKYGLTERQPTQL</sequence>
<dbReference type="EMBL" id="JBHSDP010000008">
    <property type="protein sequence ID" value="MFC4327564.1"/>
    <property type="molecule type" value="Genomic_DNA"/>
</dbReference>
<keyword evidence="2" id="KW-0472">Membrane</keyword>
<feature type="compositionally biased region" description="Polar residues" evidence="1">
    <location>
        <begin position="551"/>
        <end position="565"/>
    </location>
</feature>
<feature type="region of interest" description="Disordered" evidence="1">
    <location>
        <begin position="1"/>
        <end position="384"/>
    </location>
</feature>
<feature type="compositionally biased region" description="Polar residues" evidence="1">
    <location>
        <begin position="72"/>
        <end position="87"/>
    </location>
</feature>
<feature type="region of interest" description="Disordered" evidence="1">
    <location>
        <begin position="540"/>
        <end position="565"/>
    </location>
</feature>
<keyword evidence="2" id="KW-1133">Transmembrane helix</keyword>
<feature type="transmembrane region" description="Helical" evidence="2">
    <location>
        <begin position="390"/>
        <end position="409"/>
    </location>
</feature>
<evidence type="ECO:0000256" key="1">
    <source>
        <dbReference type="SAM" id="MobiDB-lite"/>
    </source>
</evidence>
<feature type="compositionally biased region" description="Low complexity" evidence="1">
    <location>
        <begin position="41"/>
        <end position="58"/>
    </location>
</feature>
<organism evidence="3 4">
    <name type="scientific">Streptomyces andamanensis</name>
    <dbReference type="NCBI Taxonomy" id="1565035"/>
    <lineage>
        <taxon>Bacteria</taxon>
        <taxon>Bacillati</taxon>
        <taxon>Actinomycetota</taxon>
        <taxon>Actinomycetes</taxon>
        <taxon>Kitasatosporales</taxon>
        <taxon>Streptomycetaceae</taxon>
        <taxon>Streptomyces</taxon>
    </lineage>
</organism>
<gene>
    <name evidence="3" type="ORF">ACFPC0_06930</name>
</gene>
<evidence type="ECO:0000313" key="4">
    <source>
        <dbReference type="Proteomes" id="UP001595824"/>
    </source>
</evidence>
<comment type="caution">
    <text evidence="3">The sequence shown here is derived from an EMBL/GenBank/DDBJ whole genome shotgun (WGS) entry which is preliminary data.</text>
</comment>